<evidence type="ECO:0000313" key="4">
    <source>
        <dbReference type="EMBL" id="KAK7027781.1"/>
    </source>
</evidence>
<dbReference type="Proteomes" id="UP001362999">
    <property type="component" value="Unassembled WGS sequence"/>
</dbReference>
<dbReference type="PANTHER" id="PTHR33104:SF2">
    <property type="entry name" value="CXC3 LIKE CYSTEINE CLUSTER DOMAIN-CONTAINING PROTEIN"/>
    <property type="match status" value="1"/>
</dbReference>
<evidence type="ECO:0000256" key="1">
    <source>
        <dbReference type="SAM" id="Coils"/>
    </source>
</evidence>
<feature type="compositionally biased region" description="Acidic residues" evidence="2">
    <location>
        <begin position="1145"/>
        <end position="1173"/>
    </location>
</feature>
<dbReference type="EMBL" id="JAWWNJ010000029">
    <property type="protein sequence ID" value="KAK7027781.1"/>
    <property type="molecule type" value="Genomic_DNA"/>
</dbReference>
<evidence type="ECO:0000256" key="2">
    <source>
        <dbReference type="SAM" id="MobiDB-lite"/>
    </source>
</evidence>
<comment type="caution">
    <text evidence="4">The sequence shown here is derived from an EMBL/GenBank/DDBJ whole genome shotgun (WGS) entry which is preliminary data.</text>
</comment>
<feature type="region of interest" description="Disordered" evidence="2">
    <location>
        <begin position="23"/>
        <end position="58"/>
    </location>
</feature>
<feature type="domain" description="CxC2-like cysteine cluster KDZ transposase-associated" evidence="3">
    <location>
        <begin position="187"/>
        <end position="290"/>
    </location>
</feature>
<dbReference type="InterPro" id="IPR041457">
    <property type="entry name" value="CxC2_KDZ-assoc"/>
</dbReference>
<keyword evidence="5" id="KW-1185">Reference proteome</keyword>
<name>A0AAW0BMG3_9AGAR</name>
<sequence length="1188" mass="135811">MSRDYTSRRTDFTSAAASTIGRSFQLVKTPRKQKRDEERAHASSSVTSHRGEVSVTYETSDGEIVSHTSEREESFQRPIFLAPRKRGGVVKKDQTVKKQTQTAQVLAQFEGQRAPISERIIERTEHHPLINTPCECGRPRALRTVTCFNCVQYPAACKECFAQHHVNQPFHWAEVWHDGGYFVRHNLTSLGYPLRLGHHGGQCENMRDSIQFEVFAETGVHAIRVHFCACNLETLNNRVAQLLDAQLFPCTAEEPKSAITFGAMRLFQIVHLEGKTPALDFCSSIRRLSNDWFTEDIPDMYENFGRCARLWGHLTTTQRMGQQHGIDAKMPQRPPGNTVLYCPSCPEPGFNMDPHENMKKLPPHLRHLCQQKTTADGNFHCTKSKKTSDPNDRSLFKGTAFFPTHEQLEEALKDAPQTSEKSKCNYLNAVNNQDKKKFKNMEITGIVNIQCCHVFVKSSVDLQLGERFANVDLALALAISQKLREGHSGEVLFKIESDRIDQVMTYDVACQYKVHVVERFRKKFPKLVPIVEKMRWGIPIVHIQGHGEECTYKHGTSYMEAVGHFHGETAEHYWPELNQIGTQVTQMSGGHRHDVVIMHHNDWNHKKFSKAFALLIAELERADARLRKHYANFLGLTASYAPQIVKYKWMERSREPDMSDPKYTKSVYRRSKHEMPSMKRVYEAMLKKEKEGKDKKPAGLNAVSAFLYEGIRILGEQLEIRALVRQFKQHELASTKDDIDTSRERLERDIEEWRYDQRAQMPAAQVGLEDAAGTLVEDAKLWLPSDFTEEQRNERQLEEFVVQEEELWVGFAYDCLEAVKQWVQTAQTLRDRRRKQDGGSYKKTLSAKQVIDCDRRRDLHMAKYNLARETLWALKRADAENDFKVLDVEQTRLKSRDMIRQLGDSSIVDGTIWGQGAVASGARRLIARETAATVSQGAAGPSVSVPPSTAQTVMDRRQAPAARERTAFMTDRKPKKAHAEGWLWHAKPAQMTDQQLAEWELEGDSIQWFRAEAEMQRWREEVERLLAEYRTTLRSFSKYAAIWTELAKEQDASRPGHIAYAKRMAAVHAERHRQGMVALPRHRTLGETYGPIVEDTFDLVSFVEERRQKQNAAIESILALAKAQLDATGSEEAAADAAAAPIQDMESEEEDEYEEDDYEYLADNEQSMDEDGEVVAGCRRLPAKRAKA</sequence>
<proteinExistence type="predicted"/>
<dbReference type="AlphaFoldDB" id="A0AAW0BMG3"/>
<evidence type="ECO:0000313" key="5">
    <source>
        <dbReference type="Proteomes" id="UP001362999"/>
    </source>
</evidence>
<evidence type="ECO:0000259" key="3">
    <source>
        <dbReference type="Pfam" id="PF18803"/>
    </source>
</evidence>
<protein>
    <recommendedName>
        <fullName evidence="3">CxC2-like cysteine cluster KDZ transposase-associated domain-containing protein</fullName>
    </recommendedName>
</protein>
<accession>A0AAW0BMG3</accession>
<gene>
    <name evidence="4" type="ORF">R3P38DRAFT_3267871</name>
</gene>
<reference evidence="4 5" key="1">
    <citation type="journal article" date="2024" name="J Genomics">
        <title>Draft genome sequencing and assembly of Favolaschia claudopus CIRM-BRFM 2984 isolated from oak limbs.</title>
        <authorList>
            <person name="Navarro D."/>
            <person name="Drula E."/>
            <person name="Chaduli D."/>
            <person name="Cazenave R."/>
            <person name="Ahrendt S."/>
            <person name="Wang J."/>
            <person name="Lipzen A."/>
            <person name="Daum C."/>
            <person name="Barry K."/>
            <person name="Grigoriev I.V."/>
            <person name="Favel A."/>
            <person name="Rosso M.N."/>
            <person name="Martin F."/>
        </authorList>
    </citation>
    <scope>NUCLEOTIDE SEQUENCE [LARGE SCALE GENOMIC DNA]</scope>
    <source>
        <strain evidence="4 5">CIRM-BRFM 2984</strain>
    </source>
</reference>
<organism evidence="4 5">
    <name type="scientific">Favolaschia claudopus</name>
    <dbReference type="NCBI Taxonomy" id="2862362"/>
    <lineage>
        <taxon>Eukaryota</taxon>
        <taxon>Fungi</taxon>
        <taxon>Dikarya</taxon>
        <taxon>Basidiomycota</taxon>
        <taxon>Agaricomycotina</taxon>
        <taxon>Agaricomycetes</taxon>
        <taxon>Agaricomycetidae</taxon>
        <taxon>Agaricales</taxon>
        <taxon>Marasmiineae</taxon>
        <taxon>Mycenaceae</taxon>
        <taxon>Favolaschia</taxon>
    </lineage>
</organism>
<feature type="region of interest" description="Disordered" evidence="2">
    <location>
        <begin position="1132"/>
        <end position="1176"/>
    </location>
</feature>
<dbReference type="PANTHER" id="PTHR33104">
    <property type="entry name" value="SI:DKEY-29D5.2"/>
    <property type="match status" value="1"/>
</dbReference>
<dbReference type="InterPro" id="IPR040521">
    <property type="entry name" value="KDZ"/>
</dbReference>
<keyword evidence="1" id="KW-0175">Coiled coil</keyword>
<dbReference type="Pfam" id="PF18803">
    <property type="entry name" value="CxC2"/>
    <property type="match status" value="1"/>
</dbReference>
<dbReference type="Pfam" id="PF18758">
    <property type="entry name" value="KDZ"/>
    <property type="match status" value="1"/>
</dbReference>
<feature type="coiled-coil region" evidence="1">
    <location>
        <begin position="1008"/>
        <end position="1035"/>
    </location>
</feature>